<evidence type="ECO:0000313" key="7">
    <source>
        <dbReference type="EMBL" id="QDS74046.1"/>
    </source>
</evidence>
<keyword evidence="3 5" id="KW-1133">Transmembrane helix</keyword>
<reference evidence="7 8" key="1">
    <citation type="submission" date="2019-07" db="EMBL/GenBank/DDBJ databases">
        <title>Finished genome of Venturia effusa.</title>
        <authorList>
            <person name="Young C.A."/>
            <person name="Cox M.P."/>
            <person name="Ganley A.R.D."/>
            <person name="David W.J."/>
        </authorList>
    </citation>
    <scope>NUCLEOTIDE SEQUENCE [LARGE SCALE GENOMIC DNA]</scope>
    <source>
        <strain evidence="8">albino</strain>
    </source>
</reference>
<proteinExistence type="predicted"/>
<dbReference type="AlphaFoldDB" id="A0A517LEP1"/>
<feature type="domain" description="TMEM205-like" evidence="6">
    <location>
        <begin position="12"/>
        <end position="121"/>
    </location>
</feature>
<organism evidence="7 8">
    <name type="scientific">Venturia effusa</name>
    <dbReference type="NCBI Taxonomy" id="50376"/>
    <lineage>
        <taxon>Eukaryota</taxon>
        <taxon>Fungi</taxon>
        <taxon>Dikarya</taxon>
        <taxon>Ascomycota</taxon>
        <taxon>Pezizomycotina</taxon>
        <taxon>Dothideomycetes</taxon>
        <taxon>Pleosporomycetidae</taxon>
        <taxon>Venturiales</taxon>
        <taxon>Venturiaceae</taxon>
        <taxon>Venturia</taxon>
    </lineage>
</organism>
<evidence type="ECO:0000256" key="3">
    <source>
        <dbReference type="ARBA" id="ARBA00022989"/>
    </source>
</evidence>
<keyword evidence="8" id="KW-1185">Reference proteome</keyword>
<dbReference type="PANTHER" id="PTHR23241">
    <property type="entry name" value="LATE EMBRYOGENESIS ABUNDANT PLANTS LEA-RELATED"/>
    <property type="match status" value="1"/>
</dbReference>
<dbReference type="GO" id="GO:0016020">
    <property type="term" value="C:membrane"/>
    <property type="evidence" value="ECO:0007669"/>
    <property type="project" value="UniProtKB-SubCell"/>
</dbReference>
<feature type="transmembrane region" description="Helical" evidence="5">
    <location>
        <begin position="147"/>
        <end position="168"/>
    </location>
</feature>
<dbReference type="InterPro" id="IPR025423">
    <property type="entry name" value="TMEM205-like"/>
</dbReference>
<dbReference type="EMBL" id="CP042194">
    <property type="protein sequence ID" value="QDS74046.1"/>
    <property type="molecule type" value="Genomic_DNA"/>
</dbReference>
<feature type="transmembrane region" description="Helical" evidence="5">
    <location>
        <begin position="12"/>
        <end position="36"/>
    </location>
</feature>
<accession>A0A517LEP1</accession>
<keyword evidence="4 5" id="KW-0472">Membrane</keyword>
<evidence type="ECO:0000256" key="5">
    <source>
        <dbReference type="SAM" id="Phobius"/>
    </source>
</evidence>
<feature type="transmembrane region" description="Helical" evidence="5">
    <location>
        <begin position="48"/>
        <end position="69"/>
    </location>
</feature>
<sequence length="177" mass="19220">MSLTNPSTYHILSYGTLLGTSIFQSFVGGILSYRALPRPQFATLQTALFPTYFGMQTILPVIMALTYKAPTPTSTTHGLNALLTAPSQGPLYAITGMALCGLTNWLILGPMTTATMKVRKHQETRDGKKCYDAGPQSREMQALNRKFSVLHGVSSLVNMVEVVVLFWYGGVLGGRLG</sequence>
<dbReference type="Proteomes" id="UP000316270">
    <property type="component" value="Chromosome 10"/>
</dbReference>
<dbReference type="InterPro" id="IPR053009">
    <property type="entry name" value="Xanthocillin_Biosynth-Assoc"/>
</dbReference>
<feature type="transmembrane region" description="Helical" evidence="5">
    <location>
        <begin position="89"/>
        <end position="108"/>
    </location>
</feature>
<evidence type="ECO:0000256" key="4">
    <source>
        <dbReference type="ARBA" id="ARBA00023136"/>
    </source>
</evidence>
<dbReference type="Pfam" id="PF13664">
    <property type="entry name" value="DUF4149"/>
    <property type="match status" value="1"/>
</dbReference>
<evidence type="ECO:0000256" key="2">
    <source>
        <dbReference type="ARBA" id="ARBA00022692"/>
    </source>
</evidence>
<keyword evidence="2 5" id="KW-0812">Transmembrane</keyword>
<protein>
    <recommendedName>
        <fullName evidence="6">TMEM205-like domain-containing protein</fullName>
    </recommendedName>
</protein>
<dbReference type="OrthoDB" id="1641132at2759"/>
<gene>
    <name evidence="7" type="ORF">FKW77_009190</name>
</gene>
<evidence type="ECO:0000256" key="1">
    <source>
        <dbReference type="ARBA" id="ARBA00004370"/>
    </source>
</evidence>
<evidence type="ECO:0000259" key="6">
    <source>
        <dbReference type="Pfam" id="PF13664"/>
    </source>
</evidence>
<dbReference type="PANTHER" id="PTHR23241:SF106">
    <property type="entry name" value="DUF4149 DOMAIN-CONTAINING PROTEIN"/>
    <property type="match status" value="1"/>
</dbReference>
<comment type="subcellular location">
    <subcellularLocation>
        <location evidence="1">Membrane</location>
    </subcellularLocation>
</comment>
<name>A0A517LEP1_9PEZI</name>
<evidence type="ECO:0000313" key="8">
    <source>
        <dbReference type="Proteomes" id="UP000316270"/>
    </source>
</evidence>